<keyword evidence="5" id="KW-0676">Redox-active center</keyword>
<name>A0ABV7VSC7_9GAMM</name>
<comment type="similarity">
    <text evidence="1 6">Belongs to the thioredoxin family.</text>
</comment>
<dbReference type="InterPro" id="IPR013766">
    <property type="entry name" value="Thioredoxin_domain"/>
</dbReference>
<dbReference type="SUPFAM" id="SSF52833">
    <property type="entry name" value="Thioredoxin-like"/>
    <property type="match status" value="1"/>
</dbReference>
<evidence type="ECO:0000256" key="6">
    <source>
        <dbReference type="PIRNR" id="PIRNR000077"/>
    </source>
</evidence>
<evidence type="ECO:0000256" key="3">
    <source>
        <dbReference type="ARBA" id="ARBA00022982"/>
    </source>
</evidence>
<feature type="domain" description="Thioredoxin" evidence="7">
    <location>
        <begin position="1"/>
        <end position="109"/>
    </location>
</feature>
<evidence type="ECO:0000259" key="7">
    <source>
        <dbReference type="PROSITE" id="PS51352"/>
    </source>
</evidence>
<dbReference type="PROSITE" id="PS51352">
    <property type="entry name" value="THIOREDOXIN_2"/>
    <property type="match status" value="1"/>
</dbReference>
<dbReference type="PIRSF" id="PIRSF000077">
    <property type="entry name" value="Thioredoxin"/>
    <property type="match status" value="1"/>
</dbReference>
<evidence type="ECO:0000313" key="9">
    <source>
        <dbReference type="Proteomes" id="UP001595722"/>
    </source>
</evidence>
<keyword evidence="4" id="KW-1015">Disulfide bond</keyword>
<evidence type="ECO:0000256" key="4">
    <source>
        <dbReference type="ARBA" id="ARBA00023157"/>
    </source>
</evidence>
<evidence type="ECO:0000313" key="8">
    <source>
        <dbReference type="EMBL" id="MFC3679426.1"/>
    </source>
</evidence>
<dbReference type="PROSITE" id="PS00194">
    <property type="entry name" value="THIOREDOXIN_1"/>
    <property type="match status" value="1"/>
</dbReference>
<keyword evidence="9" id="KW-1185">Reference proteome</keyword>
<dbReference type="RefSeq" id="WP_376865118.1">
    <property type="nucleotide sequence ID" value="NZ_JBHRYB010000005.1"/>
</dbReference>
<dbReference type="Pfam" id="PF00085">
    <property type="entry name" value="Thioredoxin"/>
    <property type="match status" value="1"/>
</dbReference>
<gene>
    <name evidence="8" type="ORF">ACFOMG_04780</name>
</gene>
<dbReference type="InterPro" id="IPR017937">
    <property type="entry name" value="Thioredoxin_CS"/>
</dbReference>
<accession>A0ABV7VSC7</accession>
<proteinExistence type="inferred from homology"/>
<comment type="caution">
    <text evidence="8">The sequence shown here is derived from an EMBL/GenBank/DDBJ whole genome shotgun (WGS) entry which is preliminary data.</text>
</comment>
<protein>
    <recommendedName>
        <fullName evidence="6">Thioredoxin</fullName>
    </recommendedName>
</protein>
<dbReference type="CDD" id="cd02947">
    <property type="entry name" value="TRX_family"/>
    <property type="match status" value="1"/>
</dbReference>
<dbReference type="PRINTS" id="PR00421">
    <property type="entry name" value="THIOREDOXIN"/>
</dbReference>
<dbReference type="InterPro" id="IPR036249">
    <property type="entry name" value="Thioredoxin-like_sf"/>
</dbReference>
<dbReference type="Proteomes" id="UP001595722">
    <property type="component" value="Unassembled WGS sequence"/>
</dbReference>
<organism evidence="8 9">
    <name type="scientific">Bacterioplanoides pacificum</name>
    <dbReference type="NCBI Taxonomy" id="1171596"/>
    <lineage>
        <taxon>Bacteria</taxon>
        <taxon>Pseudomonadati</taxon>
        <taxon>Pseudomonadota</taxon>
        <taxon>Gammaproteobacteria</taxon>
        <taxon>Oceanospirillales</taxon>
        <taxon>Oceanospirillaceae</taxon>
        <taxon>Bacterioplanoides</taxon>
    </lineage>
</organism>
<keyword evidence="3" id="KW-0249">Electron transport</keyword>
<dbReference type="PANTHER" id="PTHR45663:SF40">
    <property type="entry name" value="THIOREDOXIN 2"/>
    <property type="match status" value="1"/>
</dbReference>
<sequence>MSRIIPDLDENSIREFIRDAQLPLVIDFWADWCVPCQQLAAEFQQAAAQLAGKVLFAKVNTQQAPTLGQAYGLRSIPTLIVFYRGQELTRKTGVLSAAALQAWLQQVMLAAEGE</sequence>
<reference evidence="9" key="1">
    <citation type="journal article" date="2019" name="Int. J. Syst. Evol. Microbiol.">
        <title>The Global Catalogue of Microorganisms (GCM) 10K type strain sequencing project: providing services to taxonomists for standard genome sequencing and annotation.</title>
        <authorList>
            <consortium name="The Broad Institute Genomics Platform"/>
            <consortium name="The Broad Institute Genome Sequencing Center for Infectious Disease"/>
            <person name="Wu L."/>
            <person name="Ma J."/>
        </authorList>
    </citation>
    <scope>NUCLEOTIDE SEQUENCE [LARGE SCALE GENOMIC DNA]</scope>
    <source>
        <strain evidence="9">KCTC 42424</strain>
    </source>
</reference>
<dbReference type="InterPro" id="IPR005746">
    <property type="entry name" value="Thioredoxin"/>
</dbReference>
<keyword evidence="2" id="KW-0813">Transport</keyword>
<dbReference type="PANTHER" id="PTHR45663">
    <property type="entry name" value="GEO12009P1"/>
    <property type="match status" value="1"/>
</dbReference>
<dbReference type="Gene3D" id="3.40.30.10">
    <property type="entry name" value="Glutaredoxin"/>
    <property type="match status" value="1"/>
</dbReference>
<dbReference type="EMBL" id="JBHRYB010000005">
    <property type="protein sequence ID" value="MFC3679426.1"/>
    <property type="molecule type" value="Genomic_DNA"/>
</dbReference>
<evidence type="ECO:0000256" key="5">
    <source>
        <dbReference type="ARBA" id="ARBA00023284"/>
    </source>
</evidence>
<evidence type="ECO:0000256" key="2">
    <source>
        <dbReference type="ARBA" id="ARBA00022448"/>
    </source>
</evidence>
<evidence type="ECO:0000256" key="1">
    <source>
        <dbReference type="ARBA" id="ARBA00008987"/>
    </source>
</evidence>